<sequence length="467" mass="52279">MSEDKVRTRRELLINGRRVRLTDLVEAGLLKPGQELLYRQSARRTHRSVVTNRGRLRLDDGREFDTPSAAAVAAAEVTAVAGWIAWSLAGGGPTLHDLRVQLLTDVAKETAAVSSVKDNETGVAAARDRFTELSEARRRAEAGQPKSLTVRDMLRLWGADDRDREVTTQIDADLANHGLTTEPDFRAVSLDRVVRMVTLEQSPRDPSESLFTHEDPARPVVDADQDVETEIGLTLGNLLPARRVLVSVSPGASFEEAVTAMQLNDFSQLPVLVNPRTLHGTVSWKSIAEAKHLDPDAVLADAIDRTAQVFDYDTRLLDVLKVLREDGFLFVRDYDRTIIGIITGSDVVGKYDETATPFFLIGEVDQELRQVIHSAFTVDEMRDACKKAGLSFRSKDELTIGQYQAVLDNPACWAKLGWRLSRKLFVERLNELRKVRNAVMHFNPDPVNPHDVEKLRNFLNLIRKYKV</sequence>
<evidence type="ECO:0000256" key="1">
    <source>
        <dbReference type="ARBA" id="ARBA00022737"/>
    </source>
</evidence>
<keyword evidence="1" id="KW-0677">Repeat</keyword>
<name>A0A8J3Z6E7_9ACTN</name>
<comment type="caution">
    <text evidence="4">The sequence shown here is derived from an EMBL/GenBank/DDBJ whole genome shotgun (WGS) entry which is preliminary data.</text>
</comment>
<dbReference type="PANTHER" id="PTHR48108">
    <property type="entry name" value="CBS DOMAIN-CONTAINING PROTEIN CBSX2, CHLOROPLASTIC"/>
    <property type="match status" value="1"/>
</dbReference>
<proteinExistence type="predicted"/>
<evidence type="ECO:0000313" key="4">
    <source>
        <dbReference type="EMBL" id="GIJ56091.1"/>
    </source>
</evidence>
<evidence type="ECO:0000259" key="3">
    <source>
        <dbReference type="PROSITE" id="PS51371"/>
    </source>
</evidence>
<dbReference type="EMBL" id="BOPG01000023">
    <property type="protein sequence ID" value="GIJ56091.1"/>
    <property type="molecule type" value="Genomic_DNA"/>
</dbReference>
<dbReference type="PANTHER" id="PTHR48108:SF26">
    <property type="entry name" value="CBS DOMAIN-CONTAINING PROTEIN DDB_G0289609"/>
    <property type="match status" value="1"/>
</dbReference>
<keyword evidence="2" id="KW-0129">CBS domain</keyword>
<evidence type="ECO:0000256" key="2">
    <source>
        <dbReference type="PROSITE-ProRule" id="PRU00703"/>
    </source>
</evidence>
<accession>A0A8J3Z6E7</accession>
<evidence type="ECO:0000313" key="5">
    <source>
        <dbReference type="Proteomes" id="UP000612585"/>
    </source>
</evidence>
<dbReference type="InterPro" id="IPR051462">
    <property type="entry name" value="CBS_domain-containing"/>
</dbReference>
<dbReference type="PROSITE" id="PS51371">
    <property type="entry name" value="CBS"/>
    <property type="match status" value="1"/>
</dbReference>
<organism evidence="4 5">
    <name type="scientific">Virgisporangium aurantiacum</name>
    <dbReference type="NCBI Taxonomy" id="175570"/>
    <lineage>
        <taxon>Bacteria</taxon>
        <taxon>Bacillati</taxon>
        <taxon>Actinomycetota</taxon>
        <taxon>Actinomycetes</taxon>
        <taxon>Micromonosporales</taxon>
        <taxon>Micromonosporaceae</taxon>
        <taxon>Virgisporangium</taxon>
    </lineage>
</organism>
<feature type="domain" description="CBS" evidence="3">
    <location>
        <begin position="241"/>
        <end position="298"/>
    </location>
</feature>
<gene>
    <name evidence="4" type="ORF">Vau01_036070</name>
</gene>
<reference evidence="4" key="1">
    <citation type="submission" date="2021-01" db="EMBL/GenBank/DDBJ databases">
        <title>Whole genome shotgun sequence of Virgisporangium aurantiacum NBRC 16421.</title>
        <authorList>
            <person name="Komaki H."/>
            <person name="Tamura T."/>
        </authorList>
    </citation>
    <scope>NUCLEOTIDE SEQUENCE</scope>
    <source>
        <strain evidence="4">NBRC 16421</strain>
    </source>
</reference>
<dbReference type="Pfam" id="PF18755">
    <property type="entry name" value="RAMA"/>
    <property type="match status" value="1"/>
</dbReference>
<dbReference type="InterPro" id="IPR000644">
    <property type="entry name" value="CBS_dom"/>
</dbReference>
<dbReference type="Gene3D" id="3.10.580.10">
    <property type="entry name" value="CBS-domain"/>
    <property type="match status" value="1"/>
</dbReference>
<dbReference type="InterPro" id="IPR046342">
    <property type="entry name" value="CBS_dom_sf"/>
</dbReference>
<dbReference type="AlphaFoldDB" id="A0A8J3Z6E7"/>
<dbReference type="SUPFAM" id="SSF54631">
    <property type="entry name" value="CBS-domain pair"/>
    <property type="match status" value="1"/>
</dbReference>
<dbReference type="RefSeq" id="WP_203993825.1">
    <property type="nucleotide sequence ID" value="NZ_BOPG01000023.1"/>
</dbReference>
<protein>
    <recommendedName>
        <fullName evidence="3">CBS domain-containing protein</fullName>
    </recommendedName>
</protein>
<keyword evidence="5" id="KW-1185">Reference proteome</keyword>
<dbReference type="InterPro" id="IPR040843">
    <property type="entry name" value="RAMA"/>
</dbReference>
<dbReference type="Pfam" id="PF00571">
    <property type="entry name" value="CBS"/>
    <property type="match status" value="1"/>
</dbReference>
<dbReference type="Proteomes" id="UP000612585">
    <property type="component" value="Unassembled WGS sequence"/>
</dbReference>